<name>A0ABV9NGV6_9PROT</name>
<feature type="transmembrane region" description="Helical" evidence="5">
    <location>
        <begin position="401"/>
        <end position="418"/>
    </location>
</feature>
<dbReference type="PANTHER" id="PTHR37422:SF13">
    <property type="entry name" value="LIPOPOLYSACCHARIDE BIOSYNTHESIS PROTEIN PA4999-RELATED"/>
    <property type="match status" value="1"/>
</dbReference>
<feature type="domain" description="O-antigen ligase-related" evidence="6">
    <location>
        <begin position="202"/>
        <end position="349"/>
    </location>
</feature>
<keyword evidence="4 5" id="KW-0472">Membrane</keyword>
<dbReference type="Proteomes" id="UP001596024">
    <property type="component" value="Unassembled WGS sequence"/>
</dbReference>
<evidence type="ECO:0000313" key="7">
    <source>
        <dbReference type="EMBL" id="MFC4726491.1"/>
    </source>
</evidence>
<feature type="transmembrane region" description="Helical" evidence="5">
    <location>
        <begin position="374"/>
        <end position="395"/>
    </location>
</feature>
<dbReference type="Pfam" id="PF04932">
    <property type="entry name" value="Wzy_C"/>
    <property type="match status" value="1"/>
</dbReference>
<proteinExistence type="predicted"/>
<feature type="transmembrane region" description="Helical" evidence="5">
    <location>
        <begin position="63"/>
        <end position="84"/>
    </location>
</feature>
<comment type="caution">
    <text evidence="7">The sequence shown here is derived from an EMBL/GenBank/DDBJ whole genome shotgun (WGS) entry which is preliminary data.</text>
</comment>
<evidence type="ECO:0000313" key="8">
    <source>
        <dbReference type="Proteomes" id="UP001596024"/>
    </source>
</evidence>
<keyword evidence="3 5" id="KW-1133">Transmembrane helix</keyword>
<dbReference type="InterPro" id="IPR051533">
    <property type="entry name" value="WaaL-like"/>
</dbReference>
<organism evidence="7 8">
    <name type="scientific">Glycocaulis abyssi</name>
    <dbReference type="NCBI Taxonomy" id="1433403"/>
    <lineage>
        <taxon>Bacteria</taxon>
        <taxon>Pseudomonadati</taxon>
        <taxon>Pseudomonadota</taxon>
        <taxon>Alphaproteobacteria</taxon>
        <taxon>Maricaulales</taxon>
        <taxon>Maricaulaceae</taxon>
        <taxon>Glycocaulis</taxon>
    </lineage>
</organism>
<gene>
    <name evidence="7" type="ORF">ACFPB0_14465</name>
</gene>
<feature type="transmembrane region" description="Helical" evidence="5">
    <location>
        <begin position="192"/>
        <end position="212"/>
    </location>
</feature>
<feature type="transmembrane region" description="Helical" evidence="5">
    <location>
        <begin position="120"/>
        <end position="138"/>
    </location>
</feature>
<evidence type="ECO:0000256" key="1">
    <source>
        <dbReference type="ARBA" id="ARBA00004141"/>
    </source>
</evidence>
<comment type="subcellular location">
    <subcellularLocation>
        <location evidence="1">Membrane</location>
        <topology evidence="1">Multi-pass membrane protein</topology>
    </subcellularLocation>
</comment>
<dbReference type="GO" id="GO:0016874">
    <property type="term" value="F:ligase activity"/>
    <property type="evidence" value="ECO:0007669"/>
    <property type="project" value="UniProtKB-KW"/>
</dbReference>
<keyword evidence="7" id="KW-0436">Ligase</keyword>
<feature type="transmembrane region" description="Helical" evidence="5">
    <location>
        <begin position="249"/>
        <end position="268"/>
    </location>
</feature>
<dbReference type="PANTHER" id="PTHR37422">
    <property type="entry name" value="TEICHURONIC ACID BIOSYNTHESIS PROTEIN TUAE"/>
    <property type="match status" value="1"/>
</dbReference>
<dbReference type="RefSeq" id="WP_371394317.1">
    <property type="nucleotide sequence ID" value="NZ_CP163421.1"/>
</dbReference>
<feature type="transmembrane region" description="Helical" evidence="5">
    <location>
        <begin position="150"/>
        <end position="171"/>
    </location>
</feature>
<feature type="transmembrane region" description="Helical" evidence="5">
    <location>
        <begin position="218"/>
        <end position="237"/>
    </location>
</feature>
<feature type="transmembrane region" description="Helical" evidence="5">
    <location>
        <begin position="12"/>
        <end position="31"/>
    </location>
</feature>
<protein>
    <submittedName>
        <fullName evidence="7">O-antigen ligase family protein</fullName>
    </submittedName>
</protein>
<dbReference type="EMBL" id="JBHSGQ010000015">
    <property type="protein sequence ID" value="MFC4726491.1"/>
    <property type="molecule type" value="Genomic_DNA"/>
</dbReference>
<keyword evidence="8" id="KW-1185">Reference proteome</keyword>
<evidence type="ECO:0000256" key="5">
    <source>
        <dbReference type="SAM" id="Phobius"/>
    </source>
</evidence>
<sequence length="626" mass="66693">MPDAIAQYVRLIFPAGVCLVLLGASAVYFGADIPAAKAIFSSVVIAVAGLAFAVNPVFRPMPVLWGVLAVLLGFGVHHVLMGWMDTAAPEFAALAAAGCIWLMGYGCARQPDAGSALWRATLTVGSLIALWAFVSFTFEPRSPATARLSGGFLSANTAATFFGIIALMGLTELLGQIRKSLGSRPPAFARRAFPLALALVCVMISASCLVLTASRAGIAFAGLCAVALTGWQVLAWTRHGGVSQRSTGLGVAGIVAVFVIGGLVWTVSGELAGVRYESGLRENPRAELFAAYWEAVALAPLAGHGLGSFVFTNDLITTSQTIRSLGNTNAAHNVFLQWLLQAGWSGALAMWGVVLLLIWQVWRGLKLRRRHRGYLRAVLCISAFVTLHGLTDFALEVPGVMWWWAWILGLGAGIAAAGRREQTRQAGHGAARTGSPTAIASRAGFVTAAFVLAGLAGWQGQMRVSANLAGELAPEALAAVAQRDGLPPSAYLRDAYAARAIAADIGDLDFAHRATLAAIDREPRLVTAWNRLVYLDLVRNGYLTGAGQEALAQSYYLIPYGSRDVARWRLQIAASAWEQLTSLNRSGVRLELSAQAIRDRRWLQQFAAEVPDGFREEVEAVLSRAN</sequence>
<feature type="transmembrane region" description="Helical" evidence="5">
    <location>
        <begin position="90"/>
        <end position="108"/>
    </location>
</feature>
<evidence type="ECO:0000256" key="2">
    <source>
        <dbReference type="ARBA" id="ARBA00022692"/>
    </source>
</evidence>
<evidence type="ECO:0000256" key="4">
    <source>
        <dbReference type="ARBA" id="ARBA00023136"/>
    </source>
</evidence>
<evidence type="ECO:0000256" key="3">
    <source>
        <dbReference type="ARBA" id="ARBA00022989"/>
    </source>
</evidence>
<dbReference type="InterPro" id="IPR007016">
    <property type="entry name" value="O-antigen_ligase-rel_domated"/>
</dbReference>
<feature type="transmembrane region" description="Helical" evidence="5">
    <location>
        <begin position="37"/>
        <end position="58"/>
    </location>
</feature>
<keyword evidence="2 5" id="KW-0812">Transmembrane</keyword>
<reference evidence="8" key="1">
    <citation type="journal article" date="2019" name="Int. J. Syst. Evol. Microbiol.">
        <title>The Global Catalogue of Microorganisms (GCM) 10K type strain sequencing project: providing services to taxonomists for standard genome sequencing and annotation.</title>
        <authorList>
            <consortium name="The Broad Institute Genomics Platform"/>
            <consortium name="The Broad Institute Genome Sequencing Center for Infectious Disease"/>
            <person name="Wu L."/>
            <person name="Ma J."/>
        </authorList>
    </citation>
    <scope>NUCLEOTIDE SEQUENCE [LARGE SCALE GENOMIC DNA]</scope>
    <source>
        <strain evidence="8">CCUG 62981</strain>
    </source>
</reference>
<accession>A0ABV9NGV6</accession>
<feature type="transmembrane region" description="Helical" evidence="5">
    <location>
        <begin position="342"/>
        <end position="362"/>
    </location>
</feature>
<feature type="transmembrane region" description="Helical" evidence="5">
    <location>
        <begin position="439"/>
        <end position="458"/>
    </location>
</feature>
<evidence type="ECO:0000259" key="6">
    <source>
        <dbReference type="Pfam" id="PF04932"/>
    </source>
</evidence>